<feature type="region of interest" description="Disordered" evidence="1">
    <location>
        <begin position="264"/>
        <end position="324"/>
    </location>
</feature>
<name>A0A507ARN1_9PEZI</name>
<feature type="region of interest" description="Disordered" evidence="1">
    <location>
        <begin position="1"/>
        <end position="92"/>
    </location>
</feature>
<dbReference type="RefSeq" id="XP_030991828.1">
    <property type="nucleotide sequence ID" value="XM_031135380.1"/>
</dbReference>
<dbReference type="OrthoDB" id="2446291at2759"/>
<accession>A0A507ARN1</accession>
<sequence length="366" mass="39363">MFAHPNSSPGPHGGGLKRLHEDDSADLTNSGACGFGEHRNKRHHALPLRSSPLAKRSSPPPSFQPLSFTQSPHSPPRNITPVSDTEGTVNKMDGYQESFGQAQNGQGWTNQLLQSTEMDTDMGMAGVETAESTSPNHLRPGAFQPDPIAPTIAGRMPTPIQPSFAAQVRGNNWGGAAGNIMQTSSGMQHGHSQQTTSSEDTGYQGADESTPRSLNQGSMSSWNPIQNRPLPSPISESGGEDVGSPDMILDNVSHFRAQHAAAFSNMPPRSDSTMSLPSYLHDGAHDLDHHHNNTEHGSPPASGVNAMETDCPTTPSPRKGHTRSRHTLNNWTIQPGMKKSFSIGYRADCEKCRNKVPGHFNHIIVS</sequence>
<keyword evidence="3" id="KW-1185">Reference proteome</keyword>
<dbReference type="EMBL" id="SKBQ01000005">
    <property type="protein sequence ID" value="TPX10117.1"/>
    <property type="molecule type" value="Genomic_DNA"/>
</dbReference>
<reference evidence="2 3" key="1">
    <citation type="submission" date="2019-06" db="EMBL/GenBank/DDBJ databases">
        <title>Draft genome sequence of the filamentous fungus Phialemoniopsis curvata isolated from diesel fuel.</title>
        <authorList>
            <person name="Varaljay V.A."/>
            <person name="Lyon W.J."/>
            <person name="Crouch A.L."/>
            <person name="Drake C.E."/>
            <person name="Hollomon J.M."/>
            <person name="Nadeau L.J."/>
            <person name="Nunn H.S."/>
            <person name="Stevenson B.S."/>
            <person name="Bojanowski C.L."/>
            <person name="Crookes-Goodson W.J."/>
        </authorList>
    </citation>
    <scope>NUCLEOTIDE SEQUENCE [LARGE SCALE GENOMIC DNA]</scope>
    <source>
        <strain evidence="2 3">D216</strain>
    </source>
</reference>
<protein>
    <submittedName>
        <fullName evidence="2">Uncharacterized protein</fullName>
    </submittedName>
</protein>
<feature type="compositionally biased region" description="Basic and acidic residues" evidence="1">
    <location>
        <begin position="282"/>
        <end position="294"/>
    </location>
</feature>
<dbReference type="GeneID" id="41968761"/>
<feature type="compositionally biased region" description="Polar residues" evidence="1">
    <location>
        <begin position="180"/>
        <end position="201"/>
    </location>
</feature>
<evidence type="ECO:0000256" key="1">
    <source>
        <dbReference type="SAM" id="MobiDB-lite"/>
    </source>
</evidence>
<comment type="caution">
    <text evidence="2">The sequence shown here is derived from an EMBL/GenBank/DDBJ whole genome shotgun (WGS) entry which is preliminary data.</text>
</comment>
<feature type="compositionally biased region" description="Polar residues" evidence="1">
    <location>
        <begin position="211"/>
        <end position="226"/>
    </location>
</feature>
<dbReference type="Proteomes" id="UP000319257">
    <property type="component" value="Unassembled WGS sequence"/>
</dbReference>
<feature type="compositionally biased region" description="Low complexity" evidence="1">
    <location>
        <begin position="1"/>
        <end position="10"/>
    </location>
</feature>
<organism evidence="2 3">
    <name type="scientific">Thyridium curvatum</name>
    <dbReference type="NCBI Taxonomy" id="1093900"/>
    <lineage>
        <taxon>Eukaryota</taxon>
        <taxon>Fungi</taxon>
        <taxon>Dikarya</taxon>
        <taxon>Ascomycota</taxon>
        <taxon>Pezizomycotina</taxon>
        <taxon>Sordariomycetes</taxon>
        <taxon>Sordariomycetidae</taxon>
        <taxon>Thyridiales</taxon>
        <taxon>Thyridiaceae</taxon>
        <taxon>Thyridium</taxon>
    </lineage>
</organism>
<gene>
    <name evidence="2" type="ORF">E0L32_001314</name>
</gene>
<evidence type="ECO:0000313" key="3">
    <source>
        <dbReference type="Proteomes" id="UP000319257"/>
    </source>
</evidence>
<feature type="region of interest" description="Disordered" evidence="1">
    <location>
        <begin position="177"/>
        <end position="246"/>
    </location>
</feature>
<dbReference type="AlphaFoldDB" id="A0A507ARN1"/>
<evidence type="ECO:0000313" key="2">
    <source>
        <dbReference type="EMBL" id="TPX10117.1"/>
    </source>
</evidence>
<proteinExistence type="predicted"/>
<dbReference type="InParanoid" id="A0A507ARN1"/>